<gene>
    <name evidence="1" type="ORF">A3Q41_04965</name>
</gene>
<reference evidence="1 2" key="1">
    <citation type="journal article" date="2016" name="Genome Announc.">
        <title>Complete Genome and Plasmid Sequences for Rhodococcus fascians D188 and Draft Sequences for Rhodococcus Isolates PBTS 1 and PBTS 2.</title>
        <authorList>
            <person name="Stamler R.A."/>
            <person name="Vereecke D."/>
            <person name="Zhang Y."/>
            <person name="Schilkey F."/>
            <person name="Devitt N."/>
            <person name="Randall J.J."/>
        </authorList>
    </citation>
    <scope>NUCLEOTIDE SEQUENCE [LARGE SCALE GENOMIC DNA]</scope>
    <source>
        <strain evidence="1 2">PBTS2</strain>
        <plasmid evidence="1">unnamed1</plasmid>
    </source>
</reference>
<protein>
    <submittedName>
        <fullName evidence="1">Uncharacterized protein</fullName>
    </submittedName>
</protein>
<dbReference type="OrthoDB" id="9803979at2"/>
<keyword evidence="2" id="KW-1185">Reference proteome</keyword>
<evidence type="ECO:0000313" key="1">
    <source>
        <dbReference type="EMBL" id="AMY26220.1"/>
    </source>
</evidence>
<dbReference type="Proteomes" id="UP000076038">
    <property type="component" value="Plasmid unnamed1"/>
</dbReference>
<sequence>MLHDHHGTRYAFDVAECSSIEFTNHCDPLVTAPKTGDEPFTQQGQSIGSDLRQFWRWACSDLIGNAQRGVLAEYIVGLALGCVADGVRVEWDASDLLIEGGIRVEVKSSAYLQSWKQERLSTISFGIQPTNGWDATTNTIAAQRKRQADVYVFCVFKQTDRATADPLDLDQWDFYVMSTQRLNSTCGEQKSIVLSSLLSHDPVECSFSGLASAVQAAAREQS</sequence>
<dbReference type="AlphaFoldDB" id="A0A143QT88"/>
<dbReference type="EMBL" id="CP015221">
    <property type="protein sequence ID" value="AMY26220.1"/>
    <property type="molecule type" value="Genomic_DNA"/>
</dbReference>
<accession>A0A143QT88</accession>
<dbReference type="KEGG" id="rhs:A3Q41_04965"/>
<proteinExistence type="predicted"/>
<organism evidence="1 2">
    <name type="scientific">Rhodococcoides fascians</name>
    <name type="common">Rhodococcus fascians</name>
    <dbReference type="NCBI Taxonomy" id="1828"/>
    <lineage>
        <taxon>Bacteria</taxon>
        <taxon>Bacillati</taxon>
        <taxon>Actinomycetota</taxon>
        <taxon>Actinomycetes</taxon>
        <taxon>Mycobacteriales</taxon>
        <taxon>Nocardiaceae</taxon>
        <taxon>Rhodococcoides</taxon>
    </lineage>
</organism>
<reference evidence="2" key="2">
    <citation type="submission" date="2016-04" db="EMBL/GenBank/DDBJ databases">
        <title>Complete Genome and Plasmid Sequences for Rhodococcus fascians D188 and Draft Sequences for Rhodococcus spp. Isolates PBTS 1 and PBTS 2.</title>
        <authorList>
            <person name="Stamer R."/>
            <person name="Vereecke D."/>
            <person name="Zhang Y."/>
            <person name="Schilkey F."/>
            <person name="Devitt N."/>
            <person name="Randall J."/>
        </authorList>
    </citation>
    <scope>NUCLEOTIDE SEQUENCE [LARGE SCALE GENOMIC DNA]</scope>
    <source>
        <strain evidence="2">PBTS2</strain>
        <plasmid evidence="2">unnamed1</plasmid>
    </source>
</reference>
<keyword evidence="1" id="KW-0614">Plasmid</keyword>
<name>A0A143QT88_RHOFA</name>
<geneLocation type="plasmid" evidence="1 2">
    <name>unnamed1</name>
</geneLocation>
<dbReference type="PATRIC" id="fig|1653479.3.peg.5032"/>
<evidence type="ECO:0000313" key="2">
    <source>
        <dbReference type="Proteomes" id="UP000076038"/>
    </source>
</evidence>